<keyword evidence="11 12" id="KW-0472">Membrane</keyword>
<dbReference type="InterPro" id="IPR053951">
    <property type="entry name" value="K_trans_N"/>
</dbReference>
<dbReference type="GO" id="GO:0015079">
    <property type="term" value="F:potassium ion transmembrane transporter activity"/>
    <property type="evidence" value="ECO:0007669"/>
    <property type="project" value="InterPro"/>
</dbReference>
<proteinExistence type="inferred from homology"/>
<evidence type="ECO:0000256" key="6">
    <source>
        <dbReference type="ARBA" id="ARBA00022692"/>
    </source>
</evidence>
<feature type="transmembrane region" description="Helical" evidence="12">
    <location>
        <begin position="418"/>
        <end position="437"/>
    </location>
</feature>
<feature type="transmembrane region" description="Helical" evidence="12">
    <location>
        <begin position="384"/>
        <end position="406"/>
    </location>
</feature>
<keyword evidence="10" id="KW-0406">Ion transport</keyword>
<evidence type="ECO:0000256" key="8">
    <source>
        <dbReference type="ARBA" id="ARBA00022958"/>
    </source>
</evidence>
<keyword evidence="8" id="KW-0630">Potassium</keyword>
<reference evidence="15" key="1">
    <citation type="submission" date="2018-06" db="EMBL/GenBank/DDBJ databases">
        <authorList>
            <person name="Zhirakovskaya E."/>
        </authorList>
    </citation>
    <scope>NUCLEOTIDE SEQUENCE</scope>
</reference>
<dbReference type="HAMAP" id="MF_01522">
    <property type="entry name" value="Kup"/>
    <property type="match status" value="1"/>
</dbReference>
<feature type="transmembrane region" description="Helical" evidence="12">
    <location>
        <begin position="265"/>
        <end position="287"/>
    </location>
</feature>
<evidence type="ECO:0000256" key="3">
    <source>
        <dbReference type="ARBA" id="ARBA00022448"/>
    </source>
</evidence>
<evidence type="ECO:0000256" key="2">
    <source>
        <dbReference type="ARBA" id="ARBA00007019"/>
    </source>
</evidence>
<evidence type="ECO:0000313" key="15">
    <source>
        <dbReference type="EMBL" id="VAW40056.1"/>
    </source>
</evidence>
<keyword evidence="3" id="KW-0813">Transport</keyword>
<dbReference type="EMBL" id="UOEY01000095">
    <property type="protein sequence ID" value="VAW40056.1"/>
    <property type="molecule type" value="Genomic_DNA"/>
</dbReference>
<evidence type="ECO:0000256" key="12">
    <source>
        <dbReference type="SAM" id="Phobius"/>
    </source>
</evidence>
<feature type="transmembrane region" description="Helical" evidence="12">
    <location>
        <begin position="357"/>
        <end position="378"/>
    </location>
</feature>
<protein>
    <submittedName>
        <fullName evidence="15">Kup system potassium uptake protein</fullName>
    </submittedName>
</protein>
<feature type="transmembrane region" description="Helical" evidence="12">
    <location>
        <begin position="234"/>
        <end position="253"/>
    </location>
</feature>
<evidence type="ECO:0000256" key="5">
    <source>
        <dbReference type="ARBA" id="ARBA00022538"/>
    </source>
</evidence>
<organism evidence="15">
    <name type="scientific">hydrothermal vent metagenome</name>
    <dbReference type="NCBI Taxonomy" id="652676"/>
    <lineage>
        <taxon>unclassified sequences</taxon>
        <taxon>metagenomes</taxon>
        <taxon>ecological metagenomes</taxon>
    </lineage>
</organism>
<feature type="transmembrane region" description="Helical" evidence="12">
    <location>
        <begin position="30"/>
        <end position="50"/>
    </location>
</feature>
<evidence type="ECO:0000256" key="10">
    <source>
        <dbReference type="ARBA" id="ARBA00023065"/>
    </source>
</evidence>
<evidence type="ECO:0000256" key="7">
    <source>
        <dbReference type="ARBA" id="ARBA00022847"/>
    </source>
</evidence>
<feature type="transmembrane region" description="Helical" evidence="12">
    <location>
        <begin position="307"/>
        <end position="336"/>
    </location>
</feature>
<dbReference type="InterPro" id="IPR053952">
    <property type="entry name" value="K_trans_C"/>
</dbReference>
<feature type="transmembrane region" description="Helical" evidence="12">
    <location>
        <begin position="189"/>
        <end position="209"/>
    </location>
</feature>
<keyword evidence="7" id="KW-0769">Symport</keyword>
<keyword evidence="5" id="KW-0633">Potassium transport</keyword>
<evidence type="ECO:0000259" key="14">
    <source>
        <dbReference type="Pfam" id="PF22776"/>
    </source>
</evidence>
<dbReference type="Pfam" id="PF22776">
    <property type="entry name" value="K_trans_C"/>
    <property type="match status" value="1"/>
</dbReference>
<gene>
    <name evidence="15" type="ORF">MNBD_DELTA04-618</name>
</gene>
<dbReference type="InterPro" id="IPR003855">
    <property type="entry name" value="K+_transporter"/>
</dbReference>
<feature type="transmembrane region" description="Helical" evidence="12">
    <location>
        <begin position="62"/>
        <end position="82"/>
    </location>
</feature>
<dbReference type="PANTHER" id="PTHR30540:SF79">
    <property type="entry name" value="LOW AFFINITY POTASSIUM TRANSPORT SYSTEM PROTEIN KUP"/>
    <property type="match status" value="1"/>
</dbReference>
<accession>A0A3B0W5Y4</accession>
<dbReference type="InterPro" id="IPR023051">
    <property type="entry name" value="Kup"/>
</dbReference>
<comment type="subcellular location">
    <subcellularLocation>
        <location evidence="1">Membrane</location>
        <topology evidence="1">Multi-pass membrane protein</topology>
    </subcellularLocation>
</comment>
<evidence type="ECO:0000256" key="4">
    <source>
        <dbReference type="ARBA" id="ARBA00022475"/>
    </source>
</evidence>
<feature type="transmembrane region" description="Helical" evidence="12">
    <location>
        <begin position="443"/>
        <end position="460"/>
    </location>
</feature>
<feature type="domain" description="K+ potassium transporter C-terminal" evidence="14">
    <location>
        <begin position="495"/>
        <end position="641"/>
    </location>
</feature>
<keyword evidence="9 12" id="KW-1133">Transmembrane helix</keyword>
<evidence type="ECO:0000256" key="1">
    <source>
        <dbReference type="ARBA" id="ARBA00004141"/>
    </source>
</evidence>
<sequence length="642" mass="70232">MNNSAAAPPSESPAAVASREEKHAGKLSKLTLAALGVVFGDIGTSPLYAIRECFHGDYAIAVTPANVLGVLSLMFWALLLIVTVKYLSFIMRADNDGEGGVLALAALLKTRDFRTRNVQWLLMGFGLFAACLLYGDGMITPAISVLSAVEGLGIITPLFNPYIVPATILILTGLFLLQKHGTAMVGGLFGPVILVWFCVLGVLGTVQIVRYPQVLAAVFPWHGLAFLLHNRLDGFFVLGAVFLVATGAEALYADMGHFGKQPIRIIWIILVLPTLLLNYFGQGALLLARPELSHHPFYALVPHWAMIPVLVLATLATIIASQAVITGAFSLTSQAIQLGYLPRLKITHTSSSQIGQIYLAPVNWLLMLCTIGLVLGFQSSGKLAAAYGVAVTSTMLITTTLFYFVARKRWGWSRLLSGSLTALFYLVDLPFFLANIIKIMHGAWFPLAIAGLFFIVMLTWKQGREQLAEQLKGVTPPLDEFMAMLRKDPPLRVNGQAVFLSGSHKSVPASLLHNLKHNKVLHSEVALLHFRTEEIPRVSNFEKVEVENLGNGLHLVIVHTGFMEEPRIATIFALLRDKGLDFTLENTSFYLGRERLTIGPHPAMGRWRANLFLFMARNAMDAAAFFDVPKGRSIEIGVPLQL</sequence>
<name>A0A3B0W5Y4_9ZZZZ</name>
<dbReference type="AlphaFoldDB" id="A0A3B0W5Y4"/>
<dbReference type="GO" id="GO:0016020">
    <property type="term" value="C:membrane"/>
    <property type="evidence" value="ECO:0007669"/>
    <property type="project" value="UniProtKB-SubCell"/>
</dbReference>
<feature type="domain" description="K+ potassium transporter integral membrane" evidence="13">
    <location>
        <begin position="30"/>
        <end position="483"/>
    </location>
</feature>
<keyword evidence="4" id="KW-1003">Cell membrane</keyword>
<feature type="transmembrane region" description="Helical" evidence="12">
    <location>
        <begin position="159"/>
        <end position="177"/>
    </location>
</feature>
<dbReference type="PANTHER" id="PTHR30540">
    <property type="entry name" value="OSMOTIC STRESS POTASSIUM TRANSPORTER"/>
    <property type="match status" value="1"/>
</dbReference>
<feature type="transmembrane region" description="Helical" evidence="12">
    <location>
        <begin position="118"/>
        <end position="139"/>
    </location>
</feature>
<dbReference type="Pfam" id="PF02705">
    <property type="entry name" value="K_trans"/>
    <property type="match status" value="1"/>
</dbReference>
<evidence type="ECO:0000259" key="13">
    <source>
        <dbReference type="Pfam" id="PF02705"/>
    </source>
</evidence>
<dbReference type="GO" id="GO:0015293">
    <property type="term" value="F:symporter activity"/>
    <property type="evidence" value="ECO:0007669"/>
    <property type="project" value="UniProtKB-KW"/>
</dbReference>
<comment type="similarity">
    <text evidence="2">Belongs to the HAK/KUP transporter (TC 2.A.72) family.</text>
</comment>
<evidence type="ECO:0000256" key="11">
    <source>
        <dbReference type="ARBA" id="ARBA00023136"/>
    </source>
</evidence>
<evidence type="ECO:0000256" key="9">
    <source>
        <dbReference type="ARBA" id="ARBA00022989"/>
    </source>
</evidence>
<keyword evidence="6 12" id="KW-0812">Transmembrane</keyword>